<dbReference type="SUPFAM" id="SSF81296">
    <property type="entry name" value="E set domains"/>
    <property type="match status" value="1"/>
</dbReference>
<organism evidence="3 4">
    <name type="scientific">Mya arenaria</name>
    <name type="common">Soft-shell clam</name>
    <dbReference type="NCBI Taxonomy" id="6604"/>
    <lineage>
        <taxon>Eukaryota</taxon>
        <taxon>Metazoa</taxon>
        <taxon>Spiralia</taxon>
        <taxon>Lophotrochozoa</taxon>
        <taxon>Mollusca</taxon>
        <taxon>Bivalvia</taxon>
        <taxon>Autobranchia</taxon>
        <taxon>Heteroconchia</taxon>
        <taxon>Euheterodonta</taxon>
        <taxon>Imparidentia</taxon>
        <taxon>Neoheterodontei</taxon>
        <taxon>Myida</taxon>
        <taxon>Myoidea</taxon>
        <taxon>Myidae</taxon>
        <taxon>Mya</taxon>
    </lineage>
</organism>
<dbReference type="PANTHER" id="PTHR11590">
    <property type="entry name" value="PROTEIN-GLUTAMINE GAMMA-GLUTAMYLTRANSFERASE"/>
    <property type="match status" value="1"/>
</dbReference>
<evidence type="ECO:0000259" key="2">
    <source>
        <dbReference type="Pfam" id="PF00868"/>
    </source>
</evidence>
<accession>A0ABY7FQA7</accession>
<dbReference type="InterPro" id="IPR013783">
    <property type="entry name" value="Ig-like_fold"/>
</dbReference>
<dbReference type="Gene3D" id="3.90.260.10">
    <property type="entry name" value="Transglutaminase-like"/>
    <property type="match status" value="2"/>
</dbReference>
<evidence type="ECO:0000256" key="1">
    <source>
        <dbReference type="ARBA" id="ARBA00005968"/>
    </source>
</evidence>
<gene>
    <name evidence="3" type="ORF">MAR_037173</name>
</gene>
<dbReference type="InterPro" id="IPR050779">
    <property type="entry name" value="Transglutaminase"/>
</dbReference>
<dbReference type="InterPro" id="IPR001102">
    <property type="entry name" value="Transglutaminase_N"/>
</dbReference>
<dbReference type="InterPro" id="IPR038765">
    <property type="entry name" value="Papain-like_cys_pep_sf"/>
</dbReference>
<evidence type="ECO:0000313" key="4">
    <source>
        <dbReference type="Proteomes" id="UP001164746"/>
    </source>
</evidence>
<dbReference type="EMBL" id="CP111024">
    <property type="protein sequence ID" value="WAR23504.1"/>
    <property type="molecule type" value="Genomic_DNA"/>
</dbReference>
<dbReference type="InterPro" id="IPR036985">
    <property type="entry name" value="Transglutaminase-like_sf"/>
</dbReference>
<dbReference type="Pfam" id="PF00868">
    <property type="entry name" value="Transglut_N"/>
    <property type="match status" value="1"/>
</dbReference>
<sequence>MFSRYGNTPYLGYSDRQPYAGNYNISSYRRGDASVRTSYYGPSRRTRYSWERDSLINRNRGSNTTDEYDRTSSRSVGDQQLPAELVIRRGDSFRITLTFDRPYDVEMHDIRLNFSLGEVKSSEQGTEVEFYVYEKGRVAFKPFQWDGCIVQLRSNSVTVEFDEGILDVALFLMRRGFKEVNLRGMSDPATVARMIAQWVNSRDDEGILVGNWTGKYFGGTKPTAWAGSVKILQQNFHVWNEVWMSRPDLDTHGRFDGWQVIDSTPQEKSNGVFTCGPAPLAAIKEGMCNIKYDTGFVFAEVNADEVHWEQLPKFGTLRRLKLNTAEDAFAIREKEFILLSGSEAERRAVMMAHQTAKAPIPDTYAVEKEQEFLKFKLLHSNEVMIGSDLDVDLVAFNHTGTEQTVTAAFIKVYPKTYDGKTGPMFFKRDFDWVKVRPGGNVPMRATITVRDYLPHIFELANLFIEASASVQSTGSQPPQSVYKSHDFRFRRPDMYVKAPERCYIGRLSQFEVTFRNPLPVRLVNCDISMESDAFEDIRDERVPDVPEWGVFSKTFRLVPRRLRGHHVVFSFDCSTLEDISGSASVYIER</sequence>
<dbReference type="Gene3D" id="2.60.40.10">
    <property type="entry name" value="Immunoglobulins"/>
    <property type="match status" value="3"/>
</dbReference>
<dbReference type="SUPFAM" id="SSF49309">
    <property type="entry name" value="Transglutaminase, two C-terminal domains"/>
    <property type="match status" value="2"/>
</dbReference>
<dbReference type="InterPro" id="IPR014756">
    <property type="entry name" value="Ig_E-set"/>
</dbReference>
<name>A0ABY7FQA7_MYAAR</name>
<protein>
    <submittedName>
        <fullName evidence="3">TGM1-like protein</fullName>
    </submittedName>
</protein>
<evidence type="ECO:0000313" key="3">
    <source>
        <dbReference type="EMBL" id="WAR23504.1"/>
    </source>
</evidence>
<dbReference type="PANTHER" id="PTHR11590:SF40">
    <property type="entry name" value="HEMOCYTE PROTEIN-GLUTAMINE GAMMA-GLUTAMYLTRANSFERASE-LIKE PROTEIN"/>
    <property type="match status" value="1"/>
</dbReference>
<feature type="domain" description="Transglutaminase N-terminal" evidence="2">
    <location>
        <begin position="53"/>
        <end position="160"/>
    </location>
</feature>
<reference evidence="3" key="1">
    <citation type="submission" date="2022-11" db="EMBL/GenBank/DDBJ databases">
        <title>Centuries of genome instability and evolution in soft-shell clam transmissible cancer (bioRxiv).</title>
        <authorList>
            <person name="Hart S.F.M."/>
            <person name="Yonemitsu M.A."/>
            <person name="Giersch R.M."/>
            <person name="Beal B.F."/>
            <person name="Arriagada G."/>
            <person name="Davis B.W."/>
            <person name="Ostrander E.A."/>
            <person name="Goff S.P."/>
            <person name="Metzger M.J."/>
        </authorList>
    </citation>
    <scope>NUCLEOTIDE SEQUENCE</scope>
    <source>
        <strain evidence="3">MELC-2E11</strain>
        <tissue evidence="3">Siphon/mantle</tissue>
    </source>
</reference>
<comment type="similarity">
    <text evidence="1">Belongs to the transglutaminase superfamily. Transglutaminase family.</text>
</comment>
<dbReference type="Proteomes" id="UP001164746">
    <property type="component" value="Chromosome 13"/>
</dbReference>
<dbReference type="InterPro" id="IPR036238">
    <property type="entry name" value="Transglutaminase_C_sf"/>
</dbReference>
<proteinExistence type="inferred from homology"/>
<dbReference type="SUPFAM" id="SSF54001">
    <property type="entry name" value="Cysteine proteinases"/>
    <property type="match status" value="1"/>
</dbReference>
<keyword evidence="4" id="KW-1185">Reference proteome</keyword>